<comment type="similarity">
    <text evidence="1">Belongs to the FtsK/SpoIIIE/SftA family.</text>
</comment>
<dbReference type="GO" id="GO:0003677">
    <property type="term" value="F:DNA binding"/>
    <property type="evidence" value="ECO:0007669"/>
    <property type="project" value="UniProtKB-KW"/>
</dbReference>
<evidence type="ECO:0000313" key="8">
    <source>
        <dbReference type="EMBL" id="RDU70374.1"/>
    </source>
</evidence>
<dbReference type="SUPFAM" id="SSF46785">
    <property type="entry name" value="Winged helix' DNA-binding domain"/>
    <property type="match status" value="1"/>
</dbReference>
<accession>A0A3D8J0K8</accession>
<dbReference type="InterPro" id="IPR041027">
    <property type="entry name" value="FtsK_alpha"/>
</dbReference>
<dbReference type="InterPro" id="IPR036390">
    <property type="entry name" value="WH_DNA-bd_sf"/>
</dbReference>
<gene>
    <name evidence="8" type="ORF">CQA58_05785</name>
</gene>
<evidence type="ECO:0000259" key="7">
    <source>
        <dbReference type="PROSITE" id="PS50901"/>
    </source>
</evidence>
<dbReference type="GO" id="GO:0005524">
    <property type="term" value="F:ATP binding"/>
    <property type="evidence" value="ECO:0007669"/>
    <property type="project" value="UniProtKB-UniRule"/>
</dbReference>
<feature type="compositionally biased region" description="Polar residues" evidence="6">
    <location>
        <begin position="182"/>
        <end position="191"/>
    </location>
</feature>
<dbReference type="Gene3D" id="1.10.10.10">
    <property type="entry name" value="Winged helix-like DNA-binding domain superfamily/Winged helix DNA-binding domain"/>
    <property type="match status" value="1"/>
</dbReference>
<dbReference type="Gene3D" id="3.30.980.40">
    <property type="match status" value="1"/>
</dbReference>
<proteinExistence type="inferred from homology"/>
<dbReference type="Pfam" id="PF09397">
    <property type="entry name" value="FtsK_gamma"/>
    <property type="match status" value="1"/>
</dbReference>
<feature type="compositionally biased region" description="Low complexity" evidence="6">
    <location>
        <begin position="197"/>
        <end position="211"/>
    </location>
</feature>
<keyword evidence="3 5" id="KW-0067">ATP-binding</keyword>
<dbReference type="InterPro" id="IPR027417">
    <property type="entry name" value="P-loop_NTPase"/>
</dbReference>
<dbReference type="Pfam" id="PF17854">
    <property type="entry name" value="FtsK_alpha"/>
    <property type="match status" value="1"/>
</dbReference>
<dbReference type="SUPFAM" id="SSF52540">
    <property type="entry name" value="P-loop containing nucleoside triphosphate hydrolases"/>
    <property type="match status" value="1"/>
</dbReference>
<comment type="caution">
    <text evidence="8">The sequence shown here is derived from an EMBL/GenBank/DDBJ whole genome shotgun (WGS) entry which is preliminary data.</text>
</comment>
<dbReference type="SMART" id="SM00843">
    <property type="entry name" value="Ftsk_gamma"/>
    <property type="match status" value="1"/>
</dbReference>
<evidence type="ECO:0000256" key="3">
    <source>
        <dbReference type="ARBA" id="ARBA00022840"/>
    </source>
</evidence>
<protein>
    <recommendedName>
        <fullName evidence="7">FtsK domain-containing protein</fullName>
    </recommendedName>
</protein>
<dbReference type="PANTHER" id="PTHR22683">
    <property type="entry name" value="SPORULATION PROTEIN RELATED"/>
    <property type="match status" value="1"/>
</dbReference>
<reference evidence="8 9" key="1">
    <citation type="submission" date="2018-04" db="EMBL/GenBank/DDBJ databases">
        <title>Novel Campyloabacter and Helicobacter Species and Strains.</title>
        <authorList>
            <person name="Mannion A.J."/>
            <person name="Shen Z."/>
            <person name="Fox J.G."/>
        </authorList>
    </citation>
    <scope>NUCLEOTIDE SEQUENCE [LARGE SCALE GENOMIC DNA]</scope>
    <source>
        <strain evidence="8 9">MIT 04-9366</strain>
    </source>
</reference>
<feature type="compositionally biased region" description="Basic and acidic residues" evidence="6">
    <location>
        <begin position="266"/>
        <end position="275"/>
    </location>
</feature>
<dbReference type="AlphaFoldDB" id="A0A3D8J0K8"/>
<organism evidence="8 9">
    <name type="scientific">Helicobacter brantae</name>
    <dbReference type="NCBI Taxonomy" id="375927"/>
    <lineage>
        <taxon>Bacteria</taxon>
        <taxon>Pseudomonadati</taxon>
        <taxon>Campylobacterota</taxon>
        <taxon>Epsilonproteobacteria</taxon>
        <taxon>Campylobacterales</taxon>
        <taxon>Helicobacteraceae</taxon>
        <taxon>Helicobacter</taxon>
    </lineage>
</organism>
<feature type="binding site" evidence="5">
    <location>
        <begin position="523"/>
        <end position="530"/>
    </location>
    <ligand>
        <name>ATP</name>
        <dbReference type="ChEBI" id="CHEBI:30616"/>
    </ligand>
</feature>
<evidence type="ECO:0000313" key="9">
    <source>
        <dbReference type="Proteomes" id="UP000257045"/>
    </source>
</evidence>
<evidence type="ECO:0000256" key="4">
    <source>
        <dbReference type="ARBA" id="ARBA00023125"/>
    </source>
</evidence>
<evidence type="ECO:0000256" key="5">
    <source>
        <dbReference type="PROSITE-ProRule" id="PRU00289"/>
    </source>
</evidence>
<evidence type="ECO:0000256" key="6">
    <source>
        <dbReference type="SAM" id="MobiDB-lite"/>
    </source>
</evidence>
<keyword evidence="4" id="KW-0238">DNA-binding</keyword>
<dbReference type="OrthoDB" id="9807790at2"/>
<dbReference type="CDD" id="cd01127">
    <property type="entry name" value="TrwB_TraG_TraD_VirD4"/>
    <property type="match status" value="1"/>
</dbReference>
<dbReference type="InterPro" id="IPR050206">
    <property type="entry name" value="FtsK/SpoIIIE/SftA"/>
</dbReference>
<dbReference type="PANTHER" id="PTHR22683:SF41">
    <property type="entry name" value="DNA TRANSLOCASE FTSK"/>
    <property type="match status" value="1"/>
</dbReference>
<dbReference type="PROSITE" id="PS50901">
    <property type="entry name" value="FTSK"/>
    <property type="match status" value="1"/>
</dbReference>
<dbReference type="InterPro" id="IPR036388">
    <property type="entry name" value="WH-like_DNA-bd_sf"/>
</dbReference>
<dbReference type="Gene3D" id="3.40.50.300">
    <property type="entry name" value="P-loop containing nucleotide triphosphate hydrolases"/>
    <property type="match status" value="1"/>
</dbReference>
<evidence type="ECO:0000256" key="2">
    <source>
        <dbReference type="ARBA" id="ARBA00022741"/>
    </source>
</evidence>
<dbReference type="Pfam" id="PF01580">
    <property type="entry name" value="FtsK_SpoIIIE"/>
    <property type="match status" value="1"/>
</dbReference>
<feature type="compositionally biased region" description="Acidic residues" evidence="6">
    <location>
        <begin position="248"/>
        <end position="265"/>
    </location>
</feature>
<name>A0A3D8J0K8_9HELI</name>
<keyword evidence="9" id="KW-1185">Reference proteome</keyword>
<dbReference type="EMBL" id="NXLV01000010">
    <property type="protein sequence ID" value="RDU70374.1"/>
    <property type="molecule type" value="Genomic_DNA"/>
</dbReference>
<dbReference type="Proteomes" id="UP000257045">
    <property type="component" value="Unassembled WGS sequence"/>
</dbReference>
<feature type="region of interest" description="Disordered" evidence="6">
    <location>
        <begin position="173"/>
        <end position="313"/>
    </location>
</feature>
<evidence type="ECO:0000256" key="1">
    <source>
        <dbReference type="ARBA" id="ARBA00006474"/>
    </source>
</evidence>
<keyword evidence="2 5" id="KW-0547">Nucleotide-binding</keyword>
<sequence>MLLSGFCLLSLRDEDIFTYIKKINLSKTKTYLSNSLWTFKTKVATPLKELLQTRKASQEKIPTPAIELDLIEPQIEEESQEEIEQSPPLPIPQILPKEETLSLPKILENTGFREEDIEIQEYFISQPKASKKHHIGFAEQDEIQPKKSPNPFSREELLALSSSHISSSAELLQKIRQDDCKNQPTQSTQQAPRPLSPKKTQQSQPSQIPTPKEMPKILQSTPLDKPKINQEIENIQEESYQEDRIDEFLQEQIWEEESVSEAQEMSEEREKKESFEEVQEEREEIVSSLEIRESDEEELPPTMPKDFEEQSPQELHTLSIQSAPKKYSSAFDLPPQIPQTRTSKVSSLAENEALLSEIDKGEREIPKDYALPPLSLLSPAPQQENTELNEEEIDEKIESLLEKLAVFKIDGDVTRTYSGPIITTLEFRPAPNVKVSRIQSLENDIAMALEAKSIRIQAPIPGKNVVGIEIPNTTIQTIYLREIFESEIFKNSSSPLTLALGKDVVGNPFVTDLKKLPHLLIAGTTGSGKSVGVNAMILSLLYRNSPDDLKLMMVDPKMVEFMPYTDLPHLITPIITDPKKAVIGLANAVREMERRYTLMSQSRTKEIVSYNQKAEELGLEKFPYFVIIIDELADLMMTAGKEVEYSMARIAQMGRASGMHLIVATQSPRAEVLTGLIKTNLPAHLSYKVGTKIDASIIGCAGAETLLGRGDMLFTPPGVSGLVRLHAPWSSEDEVNEIVSYIKDQREVMYNPLFSPEEKESLGAMDSEELDSESAELIARAKDEILQSGKTSISYIQRRLGVGFNKASDIMEKLEQMGFVSAPNSKGAREILGD</sequence>
<dbReference type="InterPro" id="IPR002543">
    <property type="entry name" value="FtsK_dom"/>
</dbReference>
<feature type="domain" description="FtsK" evidence="7">
    <location>
        <begin position="506"/>
        <end position="696"/>
    </location>
</feature>
<dbReference type="InterPro" id="IPR018541">
    <property type="entry name" value="Ftsk_gamma"/>
</dbReference>